<dbReference type="InterPro" id="IPR012765">
    <property type="entry name" value="GGPPase"/>
</dbReference>
<dbReference type="EC" id="3.1.3.69" evidence="1"/>
<evidence type="ECO:0000313" key="2">
    <source>
        <dbReference type="Proteomes" id="UP001589814"/>
    </source>
</evidence>
<dbReference type="Proteomes" id="UP001589814">
    <property type="component" value="Unassembled WGS sequence"/>
</dbReference>
<protein>
    <submittedName>
        <fullName evidence="1">Glucosylglycerol 3-phosphatase</fullName>
        <ecNumber evidence="1">3.1.3.69</ecNumber>
    </submittedName>
</protein>
<comment type="caution">
    <text evidence="1">The sequence shown here is derived from an EMBL/GenBank/DDBJ whole genome shotgun (WGS) entry which is preliminary data.</text>
</comment>
<reference evidence="1 2" key="1">
    <citation type="submission" date="2024-09" db="EMBL/GenBank/DDBJ databases">
        <authorList>
            <person name="Sun Q."/>
            <person name="Mori K."/>
        </authorList>
    </citation>
    <scope>NUCLEOTIDE SEQUENCE [LARGE SCALE GENOMIC DNA]</scope>
    <source>
        <strain evidence="1 2">CCM 7415</strain>
    </source>
</reference>
<proteinExistence type="predicted"/>
<dbReference type="NCBIfam" id="TIGR02399">
    <property type="entry name" value="salt_tol_Pase"/>
    <property type="match status" value="1"/>
</dbReference>
<keyword evidence="2" id="KW-1185">Reference proteome</keyword>
<dbReference type="GO" id="GO:0050530">
    <property type="term" value="F:glucosylglycerol 3-phosphatase activity"/>
    <property type="evidence" value="ECO:0007669"/>
    <property type="project" value="UniProtKB-EC"/>
</dbReference>
<dbReference type="EMBL" id="JBHLVX010000013">
    <property type="protein sequence ID" value="MFC0267069.1"/>
    <property type="molecule type" value="Genomic_DNA"/>
</dbReference>
<dbReference type="RefSeq" id="WP_019949908.1">
    <property type="nucleotide sequence ID" value="NZ_JBHLVX010000013.1"/>
</dbReference>
<dbReference type="Pfam" id="PF09506">
    <property type="entry name" value="Salt_tol_Pase"/>
    <property type="match status" value="1"/>
</dbReference>
<keyword evidence="1" id="KW-0378">Hydrolase</keyword>
<accession>A0ABV6G1A1</accession>
<name>A0ABV6G1A1_9GAMM</name>
<gene>
    <name evidence="1" type="primary">stpA</name>
    <name evidence="1" type="ORF">ACFFHW_03475</name>
</gene>
<evidence type="ECO:0000313" key="1">
    <source>
        <dbReference type="EMBL" id="MFC0267069.1"/>
    </source>
</evidence>
<organism evidence="1 2">
    <name type="scientific">Kushneria aurantia</name>
    <dbReference type="NCBI Taxonomy" id="504092"/>
    <lineage>
        <taxon>Bacteria</taxon>
        <taxon>Pseudomonadati</taxon>
        <taxon>Pseudomonadota</taxon>
        <taxon>Gammaproteobacteria</taxon>
        <taxon>Oceanospirillales</taxon>
        <taxon>Halomonadaceae</taxon>
        <taxon>Kushneria</taxon>
    </lineage>
</organism>
<sequence length="443" mass="48749">MPRYTDAIARYMDSRAGHDLMTHNRFFSTDHRALLNELATIDNLLIIQDLDGVCMGLVRDPLTRRLERRYLEAAGRLNDHFHVLTNGEHIGARGVNAIVERSLGSADEARRYGLYLPGLAAGGVQWQDRYGGVEHPGVSEAELDFLREVPRLGAEFLRGCLAAAPFELPFDERERLIASAVLDNPASPTLNLNGCYQRLADRPADWRTLQRRVAAFMDGVIKDAEARGLEGAFFMHYAPNAGRDAAGHERLRDGDEHQAGTTDFQLMLSGAVKEAGVLALLNRHIHARSGRYPLGEAFNARQAPRDLAGLVALVRQHIDPADMPTLIGVGDTVTSLQEEGEWHRGGSDRGFLTLVQQLGRAFERDNRVLFVDSSAGEVRRPGVDAALLARFADGADIDPWPGVAGITDPDDELTLDVMFPDGYTQYVDFFCALAARASGKEPQ</sequence>